<proteinExistence type="predicted"/>
<keyword evidence="1 8" id="KW-0436">Ligase</keyword>
<dbReference type="CDD" id="cd16442">
    <property type="entry name" value="BPL"/>
    <property type="match status" value="1"/>
</dbReference>
<dbReference type="RefSeq" id="WP_189619919.1">
    <property type="nucleotide sequence ID" value="NZ_BMZA01000002.1"/>
</dbReference>
<keyword evidence="9" id="KW-1185">Reference proteome</keyword>
<dbReference type="InterPro" id="IPR004143">
    <property type="entry name" value="BPL_LPL_catalytic"/>
</dbReference>
<dbReference type="SUPFAM" id="SSF55681">
    <property type="entry name" value="Class II aaRS and biotin synthetases"/>
    <property type="match status" value="1"/>
</dbReference>
<keyword evidence="3" id="KW-0067">ATP-binding</keyword>
<dbReference type="Proteomes" id="UP000648075">
    <property type="component" value="Unassembled WGS sequence"/>
</dbReference>
<dbReference type="InterPro" id="IPR003142">
    <property type="entry name" value="BPL_C"/>
</dbReference>
<reference evidence="8" key="1">
    <citation type="journal article" date="2014" name="Int. J. Syst. Evol. Microbiol.">
        <title>Complete genome sequence of Corynebacterium casei LMG S-19264T (=DSM 44701T), isolated from a smear-ripened cheese.</title>
        <authorList>
            <consortium name="US DOE Joint Genome Institute (JGI-PGF)"/>
            <person name="Walter F."/>
            <person name="Albersmeier A."/>
            <person name="Kalinowski J."/>
            <person name="Ruckert C."/>
        </authorList>
    </citation>
    <scope>NUCLEOTIDE SEQUENCE</scope>
    <source>
        <strain evidence="8">KCTC 32255</strain>
    </source>
</reference>
<dbReference type="Gene3D" id="2.30.30.100">
    <property type="match status" value="1"/>
</dbReference>
<name>A0A918PBA6_9SPHN</name>
<dbReference type="Pfam" id="PF02237">
    <property type="entry name" value="BPL_C"/>
    <property type="match status" value="1"/>
</dbReference>
<dbReference type="EC" id="6.3.4.15" evidence="5"/>
<comment type="caution">
    <text evidence="8">The sequence shown here is derived from an EMBL/GenBank/DDBJ whole genome shotgun (WGS) entry which is preliminary data.</text>
</comment>
<evidence type="ECO:0000256" key="4">
    <source>
        <dbReference type="ARBA" id="ARBA00023267"/>
    </source>
</evidence>
<dbReference type="NCBIfam" id="TIGR00121">
    <property type="entry name" value="birA_ligase"/>
    <property type="match status" value="1"/>
</dbReference>
<evidence type="ECO:0000313" key="8">
    <source>
        <dbReference type="EMBL" id="GGY96315.1"/>
    </source>
</evidence>
<dbReference type="PROSITE" id="PS51733">
    <property type="entry name" value="BPL_LPL_CATALYTIC"/>
    <property type="match status" value="1"/>
</dbReference>
<evidence type="ECO:0000256" key="5">
    <source>
        <dbReference type="ARBA" id="ARBA00024227"/>
    </source>
</evidence>
<feature type="domain" description="BPL/LPL catalytic" evidence="7">
    <location>
        <begin position="1"/>
        <end position="172"/>
    </location>
</feature>
<dbReference type="Pfam" id="PF03099">
    <property type="entry name" value="BPL_LplA_LipB"/>
    <property type="match status" value="1"/>
</dbReference>
<dbReference type="Gene3D" id="3.30.930.10">
    <property type="entry name" value="Bira Bifunctional Protein, Domain 2"/>
    <property type="match status" value="1"/>
</dbReference>
<gene>
    <name evidence="8" type="primary">birA</name>
    <name evidence="8" type="ORF">GCM10011614_08890</name>
</gene>
<evidence type="ECO:0000259" key="7">
    <source>
        <dbReference type="PROSITE" id="PS51733"/>
    </source>
</evidence>
<dbReference type="InterPro" id="IPR008988">
    <property type="entry name" value="Transcriptional_repressor_C"/>
</dbReference>
<keyword evidence="2" id="KW-0547">Nucleotide-binding</keyword>
<dbReference type="AlphaFoldDB" id="A0A918PBA6"/>
<dbReference type="InterPro" id="IPR045864">
    <property type="entry name" value="aa-tRNA-synth_II/BPL/LPL"/>
</dbReference>
<evidence type="ECO:0000256" key="3">
    <source>
        <dbReference type="ARBA" id="ARBA00022840"/>
    </source>
</evidence>
<protein>
    <recommendedName>
        <fullName evidence="5">biotin--[biotin carboxyl-carrier protein] ligase</fullName>
        <ecNumber evidence="5">6.3.4.15</ecNumber>
    </recommendedName>
</protein>
<dbReference type="PANTHER" id="PTHR12835">
    <property type="entry name" value="BIOTIN PROTEIN LIGASE"/>
    <property type="match status" value="1"/>
</dbReference>
<sequence length="237" mass="25125">MITVVPRTGSTNADVLAALDAGEYWPEAQWLVADRQDAGRGRLGREWSDGAGNFMGSTVVRPGPHEPPPHTLALLAGLALFEALSMPLRAQALRPMLKWPNDVMLDGAKLAGILLEASGPAIVIGIGVNLASAPDLPERRAVSLADVGIGMDRDAFAALLRDRFDVELQRWRMAGLAPMLRRWHSAAHPAGTGLKVSPPGEEALEGTFAGLTPEGNLRLTLADGSLRTIHAGDVVLT</sequence>
<dbReference type="GO" id="GO:0005524">
    <property type="term" value="F:ATP binding"/>
    <property type="evidence" value="ECO:0007669"/>
    <property type="project" value="UniProtKB-KW"/>
</dbReference>
<dbReference type="GO" id="GO:0004077">
    <property type="term" value="F:biotin--[biotin carboxyl-carrier protein] ligase activity"/>
    <property type="evidence" value="ECO:0007669"/>
    <property type="project" value="UniProtKB-EC"/>
</dbReference>
<comment type="catalytic activity">
    <reaction evidence="6">
        <text>biotin + L-lysyl-[protein] + ATP = N(6)-biotinyl-L-lysyl-[protein] + AMP + diphosphate + H(+)</text>
        <dbReference type="Rhea" id="RHEA:11756"/>
        <dbReference type="Rhea" id="RHEA-COMP:9752"/>
        <dbReference type="Rhea" id="RHEA-COMP:10505"/>
        <dbReference type="ChEBI" id="CHEBI:15378"/>
        <dbReference type="ChEBI" id="CHEBI:29969"/>
        <dbReference type="ChEBI" id="CHEBI:30616"/>
        <dbReference type="ChEBI" id="CHEBI:33019"/>
        <dbReference type="ChEBI" id="CHEBI:57586"/>
        <dbReference type="ChEBI" id="CHEBI:83144"/>
        <dbReference type="ChEBI" id="CHEBI:456215"/>
        <dbReference type="EC" id="6.3.4.15"/>
    </reaction>
</comment>
<dbReference type="EMBL" id="BMZA01000002">
    <property type="protein sequence ID" value="GGY96315.1"/>
    <property type="molecule type" value="Genomic_DNA"/>
</dbReference>
<reference evidence="8" key="2">
    <citation type="submission" date="2020-09" db="EMBL/GenBank/DDBJ databases">
        <authorList>
            <person name="Sun Q."/>
            <person name="Kim S."/>
        </authorList>
    </citation>
    <scope>NUCLEOTIDE SEQUENCE</scope>
    <source>
        <strain evidence="8">KCTC 32255</strain>
    </source>
</reference>
<organism evidence="8 9">
    <name type="scientific">Novosphingobium colocasiae</name>
    <dbReference type="NCBI Taxonomy" id="1256513"/>
    <lineage>
        <taxon>Bacteria</taxon>
        <taxon>Pseudomonadati</taxon>
        <taxon>Pseudomonadota</taxon>
        <taxon>Alphaproteobacteria</taxon>
        <taxon>Sphingomonadales</taxon>
        <taxon>Sphingomonadaceae</taxon>
        <taxon>Novosphingobium</taxon>
    </lineage>
</organism>
<dbReference type="PANTHER" id="PTHR12835:SF5">
    <property type="entry name" value="BIOTIN--PROTEIN LIGASE"/>
    <property type="match status" value="1"/>
</dbReference>
<dbReference type="InterPro" id="IPR004408">
    <property type="entry name" value="Biotin_CoA_COase_ligase"/>
</dbReference>
<evidence type="ECO:0000256" key="1">
    <source>
        <dbReference type="ARBA" id="ARBA00022598"/>
    </source>
</evidence>
<evidence type="ECO:0000313" key="9">
    <source>
        <dbReference type="Proteomes" id="UP000648075"/>
    </source>
</evidence>
<dbReference type="SUPFAM" id="SSF50037">
    <property type="entry name" value="C-terminal domain of transcriptional repressors"/>
    <property type="match status" value="1"/>
</dbReference>
<evidence type="ECO:0000256" key="6">
    <source>
        <dbReference type="ARBA" id="ARBA00047846"/>
    </source>
</evidence>
<accession>A0A918PBA6</accession>
<keyword evidence="4" id="KW-0092">Biotin</keyword>
<evidence type="ECO:0000256" key="2">
    <source>
        <dbReference type="ARBA" id="ARBA00022741"/>
    </source>
</evidence>
<dbReference type="GO" id="GO:0005737">
    <property type="term" value="C:cytoplasm"/>
    <property type="evidence" value="ECO:0007669"/>
    <property type="project" value="TreeGrafter"/>
</dbReference>